<dbReference type="PANTHER" id="PTHR11689:SF161">
    <property type="entry name" value="CHLORIDE CHANNEL PROTEIN"/>
    <property type="match status" value="1"/>
</dbReference>
<dbReference type="EMBL" id="CP000582">
    <property type="protein sequence ID" value="ABO94541.1"/>
    <property type="molecule type" value="Genomic_DNA"/>
</dbReference>
<comment type="similarity">
    <text evidence="2 12">Belongs to the chloride channel (TC 2.A.49) family.</text>
</comment>
<dbReference type="Proteomes" id="UP000001568">
    <property type="component" value="Chromosome 2"/>
</dbReference>
<name>A4RSG8_OSTLU</name>
<feature type="transmembrane region" description="Helical" evidence="12">
    <location>
        <begin position="374"/>
        <end position="398"/>
    </location>
</feature>
<evidence type="ECO:0000256" key="2">
    <source>
        <dbReference type="ARBA" id="ARBA00009476"/>
    </source>
</evidence>
<dbReference type="HOGENOM" id="CLU_003181_4_1_1"/>
<keyword evidence="9 12" id="KW-0472">Membrane</keyword>
<evidence type="ECO:0000256" key="7">
    <source>
        <dbReference type="ARBA" id="ARBA00023065"/>
    </source>
</evidence>
<organism evidence="15 16">
    <name type="scientific">Ostreococcus lucimarinus (strain CCE9901)</name>
    <dbReference type="NCBI Taxonomy" id="436017"/>
    <lineage>
        <taxon>Eukaryota</taxon>
        <taxon>Viridiplantae</taxon>
        <taxon>Chlorophyta</taxon>
        <taxon>Mamiellophyceae</taxon>
        <taxon>Mamiellales</taxon>
        <taxon>Bathycoccaceae</taxon>
        <taxon>Ostreococcus</taxon>
    </lineage>
</organism>
<keyword evidence="5" id="KW-0677">Repeat</keyword>
<dbReference type="OMA" id="RMSMAIC"/>
<feature type="region of interest" description="Disordered" evidence="13">
    <location>
        <begin position="107"/>
        <end position="145"/>
    </location>
</feature>
<evidence type="ECO:0000256" key="11">
    <source>
        <dbReference type="PROSITE-ProRule" id="PRU00703"/>
    </source>
</evidence>
<feature type="transmembrane region" description="Helical" evidence="12">
    <location>
        <begin position="256"/>
        <end position="277"/>
    </location>
</feature>
<evidence type="ECO:0000256" key="9">
    <source>
        <dbReference type="ARBA" id="ARBA00023136"/>
    </source>
</evidence>
<accession>A4RSG8</accession>
<dbReference type="OrthoDB" id="428525at2759"/>
<feature type="transmembrane region" description="Helical" evidence="12">
    <location>
        <begin position="179"/>
        <end position="203"/>
    </location>
</feature>
<dbReference type="Gene3D" id="3.10.580.10">
    <property type="entry name" value="CBS-domain"/>
    <property type="match status" value="2"/>
</dbReference>
<keyword evidence="10 12" id="KW-0868">Chloride</keyword>
<evidence type="ECO:0000313" key="16">
    <source>
        <dbReference type="Proteomes" id="UP000001568"/>
    </source>
</evidence>
<dbReference type="Gramene" id="ABO94541">
    <property type="protein sequence ID" value="ABO94541"/>
    <property type="gene ID" value="OSTLU_14344"/>
</dbReference>
<dbReference type="PRINTS" id="PR00762">
    <property type="entry name" value="CLCHANNEL"/>
</dbReference>
<dbReference type="InterPro" id="IPR001807">
    <property type="entry name" value="ClC"/>
</dbReference>
<gene>
    <name evidence="15" type="ORF">OSTLU_14344</name>
</gene>
<dbReference type="GO" id="GO:0016020">
    <property type="term" value="C:membrane"/>
    <property type="evidence" value="ECO:0007669"/>
    <property type="project" value="UniProtKB-SubCell"/>
</dbReference>
<evidence type="ECO:0000313" key="15">
    <source>
        <dbReference type="EMBL" id="ABO94541.1"/>
    </source>
</evidence>
<feature type="compositionally biased region" description="Acidic residues" evidence="13">
    <location>
        <begin position="114"/>
        <end position="136"/>
    </location>
</feature>
<dbReference type="InterPro" id="IPR014743">
    <property type="entry name" value="Cl-channel_core"/>
</dbReference>
<feature type="transmembrane region" description="Helical" evidence="12">
    <location>
        <begin position="215"/>
        <end position="236"/>
    </location>
</feature>
<dbReference type="Pfam" id="PF00571">
    <property type="entry name" value="CBS"/>
    <property type="match status" value="2"/>
</dbReference>
<dbReference type="Pfam" id="PF00654">
    <property type="entry name" value="Voltage_CLC"/>
    <property type="match status" value="2"/>
</dbReference>
<evidence type="ECO:0000256" key="6">
    <source>
        <dbReference type="ARBA" id="ARBA00022989"/>
    </source>
</evidence>
<dbReference type="SUPFAM" id="SSF81340">
    <property type="entry name" value="Clc chloride channel"/>
    <property type="match status" value="2"/>
</dbReference>
<evidence type="ECO:0000259" key="14">
    <source>
        <dbReference type="PROSITE" id="PS51371"/>
    </source>
</evidence>
<comment type="caution">
    <text evidence="12">Lacks conserved residue(s) required for the propagation of feature annotation.</text>
</comment>
<comment type="subcellular location">
    <subcellularLocation>
        <location evidence="1 12">Membrane</location>
        <topology evidence="1 12">Multi-pass membrane protein</topology>
    </subcellularLocation>
</comment>
<dbReference type="RefSeq" id="XP_001416248.1">
    <property type="nucleotide sequence ID" value="XM_001416211.1"/>
</dbReference>
<feature type="transmembrane region" description="Helical" evidence="12">
    <location>
        <begin position="298"/>
        <end position="315"/>
    </location>
</feature>
<evidence type="ECO:0000256" key="13">
    <source>
        <dbReference type="SAM" id="MobiDB-lite"/>
    </source>
</evidence>
<evidence type="ECO:0000256" key="12">
    <source>
        <dbReference type="RuleBase" id="RU361221"/>
    </source>
</evidence>
<dbReference type="AlphaFoldDB" id="A4RSG8"/>
<evidence type="ECO:0000256" key="8">
    <source>
        <dbReference type="ARBA" id="ARBA00023122"/>
    </source>
</evidence>
<dbReference type="PANTHER" id="PTHR11689">
    <property type="entry name" value="CHLORIDE CHANNEL PROTEIN CLC FAMILY MEMBER"/>
    <property type="match status" value="1"/>
</dbReference>
<dbReference type="GO" id="GO:0005254">
    <property type="term" value="F:chloride channel activity"/>
    <property type="evidence" value="ECO:0007669"/>
    <property type="project" value="UniProtKB-UniRule"/>
</dbReference>
<evidence type="ECO:0000256" key="1">
    <source>
        <dbReference type="ARBA" id="ARBA00004141"/>
    </source>
</evidence>
<keyword evidence="16" id="KW-1185">Reference proteome</keyword>
<keyword evidence="7 12" id="KW-0406">Ion transport</keyword>
<dbReference type="SUPFAM" id="SSF54631">
    <property type="entry name" value="CBS-domain pair"/>
    <property type="match status" value="1"/>
</dbReference>
<dbReference type="KEGG" id="olu:OSTLU_14344"/>
<reference evidence="15 16" key="1">
    <citation type="journal article" date="2007" name="Proc. Natl. Acad. Sci. U.S.A.">
        <title>The tiny eukaryote Ostreococcus provides genomic insights into the paradox of plankton speciation.</title>
        <authorList>
            <person name="Palenik B."/>
            <person name="Grimwood J."/>
            <person name="Aerts A."/>
            <person name="Rouze P."/>
            <person name="Salamov A."/>
            <person name="Putnam N."/>
            <person name="Dupont C."/>
            <person name="Jorgensen R."/>
            <person name="Derelle E."/>
            <person name="Rombauts S."/>
            <person name="Zhou K."/>
            <person name="Otillar R."/>
            <person name="Merchant S.S."/>
            <person name="Podell S."/>
            <person name="Gaasterland T."/>
            <person name="Napoli C."/>
            <person name="Gendler K."/>
            <person name="Manuell A."/>
            <person name="Tai V."/>
            <person name="Vallon O."/>
            <person name="Piganeau G."/>
            <person name="Jancek S."/>
            <person name="Heijde M."/>
            <person name="Jabbari K."/>
            <person name="Bowler C."/>
            <person name="Lohr M."/>
            <person name="Robbens S."/>
            <person name="Werner G."/>
            <person name="Dubchak I."/>
            <person name="Pazour G.J."/>
            <person name="Ren Q."/>
            <person name="Paulsen I."/>
            <person name="Delwiche C."/>
            <person name="Schmutz J."/>
            <person name="Rokhsar D."/>
            <person name="Van de Peer Y."/>
            <person name="Moreau H."/>
            <person name="Grigoriev I.V."/>
        </authorList>
    </citation>
    <scope>NUCLEOTIDE SEQUENCE [LARGE SCALE GENOMIC DNA]</scope>
    <source>
        <strain evidence="15 16">CCE9901</strain>
    </source>
</reference>
<sequence>MSLFMITAAVLGTLGGWVATYYAPLASGGGVTQVMASLNGANVPGLLSGRTLAAKIVGTCGGVGSALAVGPEGPMVHIGAGIASVCALYWPRKFLCGDGFLGAREGEADASAASEDEDSEDEDSERYSTDGEDSDGSELQSTLRRRRRQRRRAFVRFGESAKLDAVLLELASPSTHREFVSAGAAAGLAAAFGAPIGGVLFSFEEASTFWSQRTMWRCLMCAAIASFVLALLDLRGNPGMVFITGDSLRPTTPRDYFHQLPFFVLVAAIAGLMGVLFNQIQAWTSRFRPSAKNKVARMFECAVVVLATVALRFAAAEFAGHCMVPPDTWVKDDFGVRFNCAEGEINDIATVFFIYPGRSIGWMFGMAEHVWGEAYGFTAQGLAISAVCYLVMMALAFGIAVPGGLFMPSLFMGACTGGCAGLMLKASLPEAWDIQPGLYALIGATSALGGVFRSSVSLVVIMVESTNGQAFVFAIIVAVIVSNVVGNYFAHGIYHAELSRSKTVAYLPRDPSRTLEGKTARDIMAVPPAFLPEVAFRDDVKSLLEHTTHNGFPVVDDRGKLAGLILRSQLDVLLAAPPEEAAPGADATKQAKLDLKMRTAHIQRVTKGATPGVAAGLLDETVDAIEVERLMRTNATPRRGALTDPENDSNDIASAFASPQIDIKTYMNPSPLAVPLDFPAARAHGVFLSLALRHLIVVDDDYAVRGVITRKDLIGLNA</sequence>
<dbReference type="InterPro" id="IPR000644">
    <property type="entry name" value="CBS_dom"/>
</dbReference>
<keyword evidence="8 11" id="KW-0129">CBS domain</keyword>
<feature type="transmembrane region" description="Helical" evidence="12">
    <location>
        <begin position="438"/>
        <end position="463"/>
    </location>
</feature>
<protein>
    <recommendedName>
        <fullName evidence="12">Chloride channel protein</fullName>
    </recommendedName>
</protein>
<feature type="domain" description="CBS" evidence="14">
    <location>
        <begin position="667"/>
        <end position="718"/>
    </location>
</feature>
<keyword evidence="6 12" id="KW-1133">Transmembrane helix</keyword>
<feature type="transmembrane region" description="Helical" evidence="12">
    <location>
        <begin position="405"/>
        <end position="426"/>
    </location>
</feature>
<evidence type="ECO:0000256" key="5">
    <source>
        <dbReference type="ARBA" id="ARBA00022737"/>
    </source>
</evidence>
<dbReference type="GeneID" id="5000332"/>
<evidence type="ECO:0000256" key="4">
    <source>
        <dbReference type="ARBA" id="ARBA00022692"/>
    </source>
</evidence>
<feature type="domain" description="CBS" evidence="14">
    <location>
        <begin position="524"/>
        <end position="580"/>
    </location>
</feature>
<dbReference type="PROSITE" id="PS51371">
    <property type="entry name" value="CBS"/>
    <property type="match status" value="2"/>
</dbReference>
<proteinExistence type="inferred from homology"/>
<feature type="transmembrane region" description="Helical" evidence="12">
    <location>
        <begin position="470"/>
        <end position="490"/>
    </location>
</feature>
<evidence type="ECO:0000256" key="10">
    <source>
        <dbReference type="ARBA" id="ARBA00023214"/>
    </source>
</evidence>
<dbReference type="SMART" id="SM00116">
    <property type="entry name" value="CBS"/>
    <property type="match status" value="2"/>
</dbReference>
<keyword evidence="3 12" id="KW-0813">Transport</keyword>
<keyword evidence="4 12" id="KW-0812">Transmembrane</keyword>
<evidence type="ECO:0000256" key="3">
    <source>
        <dbReference type="ARBA" id="ARBA00022448"/>
    </source>
</evidence>
<dbReference type="InterPro" id="IPR051280">
    <property type="entry name" value="Cl-channel/antiporter"/>
</dbReference>
<dbReference type="InterPro" id="IPR046342">
    <property type="entry name" value="CBS_dom_sf"/>
</dbReference>
<dbReference type="Gene3D" id="1.10.3080.10">
    <property type="entry name" value="Clc chloride channel"/>
    <property type="match status" value="1"/>
</dbReference>
<dbReference type="eggNOG" id="KOG0474">
    <property type="taxonomic scope" value="Eukaryota"/>
</dbReference>